<evidence type="ECO:0000313" key="2">
    <source>
        <dbReference type="Proteomes" id="UP000250245"/>
    </source>
</evidence>
<dbReference type="EMBL" id="UASJ01000001">
    <property type="protein sequence ID" value="SQB65104.1"/>
    <property type="molecule type" value="Genomic_DNA"/>
</dbReference>
<dbReference type="GeneID" id="55565376"/>
<proteinExistence type="predicted"/>
<sequence>MDTHVCHNHDGSEHLHHQFPIIDRFILEWLTDADLARTRICMSEDVEEEFLTAMDPIRYEEVRELVILSALHNNVHDLVEIEAWEVPVHWWELVRDPDLIDPPGTYPIASMLLFANQLSGDKMPELYIAVMVIAWMLHEDTWLKELVGEYPKFFTSATMRDGSPALDDPTYQHLRDLVERGWVQ</sequence>
<dbReference type="Proteomes" id="UP000250245">
    <property type="component" value="Unassembled WGS sequence"/>
</dbReference>
<protein>
    <submittedName>
        <fullName evidence="1">Uncharacterized protein</fullName>
    </submittedName>
</protein>
<name>A0A2X2YLY1_9ACTO</name>
<dbReference type="AlphaFoldDB" id="A0A2X2YLY1"/>
<reference evidence="1 2" key="1">
    <citation type="submission" date="2018-06" db="EMBL/GenBank/DDBJ databases">
        <authorList>
            <consortium name="Pathogen Informatics"/>
            <person name="Doyle S."/>
        </authorList>
    </citation>
    <scope>NUCLEOTIDE SEQUENCE [LARGE SCALE GENOMIC DNA]</scope>
    <source>
        <strain evidence="1 2">NCTC11820</strain>
    </source>
</reference>
<accession>A0A2X2YLY1</accession>
<evidence type="ECO:0000313" key="1">
    <source>
        <dbReference type="EMBL" id="SQB65104.1"/>
    </source>
</evidence>
<gene>
    <name evidence="1" type="ORF">NCTC11820_01339</name>
</gene>
<organism evidence="1 2">
    <name type="scientific">Mobiluncus curtisii</name>
    <dbReference type="NCBI Taxonomy" id="2051"/>
    <lineage>
        <taxon>Bacteria</taxon>
        <taxon>Bacillati</taxon>
        <taxon>Actinomycetota</taxon>
        <taxon>Actinomycetes</taxon>
        <taxon>Actinomycetales</taxon>
        <taxon>Actinomycetaceae</taxon>
        <taxon>Mobiluncus</taxon>
    </lineage>
</organism>
<dbReference type="RefSeq" id="WP_013189255.1">
    <property type="nucleotide sequence ID" value="NZ_CP068112.1"/>
</dbReference>